<dbReference type="Pfam" id="PF00147">
    <property type="entry name" value="Fibrinogen_C"/>
    <property type="match status" value="1"/>
</dbReference>
<dbReference type="InterPro" id="IPR036056">
    <property type="entry name" value="Fibrinogen-like_C"/>
</dbReference>
<dbReference type="InterPro" id="IPR037579">
    <property type="entry name" value="FIB_ANG-like"/>
</dbReference>
<keyword evidence="3" id="KW-0732">Signal</keyword>
<evidence type="ECO:0000256" key="4">
    <source>
        <dbReference type="ARBA" id="ARBA00023054"/>
    </source>
</evidence>
<organism evidence="8 9">
    <name type="scientific">Clytia hemisphaerica</name>
    <dbReference type="NCBI Taxonomy" id="252671"/>
    <lineage>
        <taxon>Eukaryota</taxon>
        <taxon>Metazoa</taxon>
        <taxon>Cnidaria</taxon>
        <taxon>Hydrozoa</taxon>
        <taxon>Hydroidolina</taxon>
        <taxon>Leptothecata</taxon>
        <taxon>Obeliida</taxon>
        <taxon>Clytiidae</taxon>
        <taxon>Clytia</taxon>
    </lineage>
</organism>
<dbReference type="SUPFAM" id="SSF56496">
    <property type="entry name" value="Fibrinogen C-terminal domain-like"/>
    <property type="match status" value="1"/>
</dbReference>
<keyword evidence="9" id="KW-1185">Reference proteome</keyword>
<evidence type="ECO:0000313" key="8">
    <source>
        <dbReference type="EnsemblMetazoa" id="CLYHEMP011353.1"/>
    </source>
</evidence>
<dbReference type="PANTHER" id="PTHR47221:SF6">
    <property type="entry name" value="FIBRINOGEN ALPHA CHAIN"/>
    <property type="match status" value="1"/>
</dbReference>
<keyword evidence="2" id="KW-0964">Secreted</keyword>
<evidence type="ECO:0000256" key="5">
    <source>
        <dbReference type="ARBA" id="ARBA00023157"/>
    </source>
</evidence>
<comment type="subcellular location">
    <subcellularLocation>
        <location evidence="1">Secreted</location>
    </subcellularLocation>
</comment>
<sequence length="168" mass="19471">YSSLRTPKLQQCFSKCHYEKQCYSLAIVQTTLHHCNFFNRFARQANLADDTNSNVYSEIRSCQDLADTGITSTGAYEINLLGDEQRMVRCHFDSDGAWLVFQRNLDAKTNFQVGWQSYKHGFGDPQGSYWLGNEIVHKISIKTQQKIKIILKSFDGDVKEWIYAKFHI</sequence>
<name>A0A7M5VE21_9CNID</name>
<accession>A0A7M5VE21</accession>
<reference evidence="8" key="1">
    <citation type="submission" date="2021-01" db="UniProtKB">
        <authorList>
            <consortium name="EnsemblMetazoa"/>
        </authorList>
    </citation>
    <scope>IDENTIFICATION</scope>
</reference>
<evidence type="ECO:0000256" key="2">
    <source>
        <dbReference type="ARBA" id="ARBA00022525"/>
    </source>
</evidence>
<dbReference type="OrthoDB" id="7735550at2759"/>
<dbReference type="InterPro" id="IPR002181">
    <property type="entry name" value="Fibrinogen_a/b/g_C_dom"/>
</dbReference>
<evidence type="ECO:0000256" key="3">
    <source>
        <dbReference type="ARBA" id="ARBA00022729"/>
    </source>
</evidence>
<dbReference type="GO" id="GO:0005576">
    <property type="term" value="C:extracellular region"/>
    <property type="evidence" value="ECO:0007669"/>
    <property type="project" value="UniProtKB-SubCell"/>
</dbReference>
<dbReference type="Proteomes" id="UP000594262">
    <property type="component" value="Unplaced"/>
</dbReference>
<evidence type="ECO:0000256" key="6">
    <source>
        <dbReference type="ARBA" id="ARBA00023180"/>
    </source>
</evidence>
<dbReference type="InterPro" id="IPR014716">
    <property type="entry name" value="Fibrinogen_a/b/g_C_1"/>
</dbReference>
<dbReference type="PANTHER" id="PTHR47221">
    <property type="entry name" value="FIBRINOGEN ALPHA CHAIN"/>
    <property type="match status" value="1"/>
</dbReference>
<evidence type="ECO:0000313" key="9">
    <source>
        <dbReference type="Proteomes" id="UP000594262"/>
    </source>
</evidence>
<proteinExistence type="predicted"/>
<evidence type="ECO:0000259" key="7">
    <source>
        <dbReference type="PROSITE" id="PS51406"/>
    </source>
</evidence>
<dbReference type="SMART" id="SM00186">
    <property type="entry name" value="FBG"/>
    <property type="match status" value="1"/>
</dbReference>
<evidence type="ECO:0000256" key="1">
    <source>
        <dbReference type="ARBA" id="ARBA00004613"/>
    </source>
</evidence>
<dbReference type="PROSITE" id="PS51406">
    <property type="entry name" value="FIBRINOGEN_C_2"/>
    <property type="match status" value="1"/>
</dbReference>
<keyword evidence="4" id="KW-0175">Coiled coil</keyword>
<dbReference type="Gene3D" id="3.90.215.10">
    <property type="entry name" value="Gamma Fibrinogen, chain A, domain 1"/>
    <property type="match status" value="1"/>
</dbReference>
<dbReference type="EnsemblMetazoa" id="CLYHEMT011353.1">
    <property type="protein sequence ID" value="CLYHEMP011353.1"/>
    <property type="gene ID" value="CLYHEMG011353"/>
</dbReference>
<protein>
    <recommendedName>
        <fullName evidence="7">Fibrinogen C-terminal domain-containing protein</fullName>
    </recommendedName>
</protein>
<feature type="domain" description="Fibrinogen C-terminal" evidence="7">
    <location>
        <begin position="53"/>
        <end position="168"/>
    </location>
</feature>
<keyword evidence="5" id="KW-1015">Disulfide bond</keyword>
<keyword evidence="6" id="KW-0325">Glycoprotein</keyword>
<dbReference type="AlphaFoldDB" id="A0A7M5VE21"/>